<accession>A0ABW8RYZ4</accession>
<comment type="caution">
    <text evidence="2">The sequence shown here is derived from an EMBL/GenBank/DDBJ whole genome shotgun (WGS) entry which is preliminary data.</text>
</comment>
<feature type="domain" description="Transposase IS66 C-terminal" evidence="1">
    <location>
        <begin position="17"/>
        <end position="48"/>
    </location>
</feature>
<gene>
    <name evidence="2" type="ORF">ACJDTP_02060</name>
</gene>
<proteinExistence type="predicted"/>
<dbReference type="Pfam" id="PF13817">
    <property type="entry name" value="DDE_Tnp_IS66_C"/>
    <property type="match status" value="1"/>
</dbReference>
<keyword evidence="3" id="KW-1185">Reference proteome</keyword>
<evidence type="ECO:0000313" key="2">
    <source>
        <dbReference type="EMBL" id="MFL0163850.1"/>
    </source>
</evidence>
<name>A0ABW8RYZ4_9CLOT</name>
<sequence>MFSKTAKGAKSSALLYSIVETAKANGLAAEKYLVYLFEALANSEIKEMDLLEKCMLWSENIPDQLHVKTTK</sequence>
<dbReference type="InterPro" id="IPR039552">
    <property type="entry name" value="IS66_C"/>
</dbReference>
<evidence type="ECO:0000259" key="1">
    <source>
        <dbReference type="Pfam" id="PF13817"/>
    </source>
</evidence>
<evidence type="ECO:0000313" key="3">
    <source>
        <dbReference type="Proteomes" id="UP001623600"/>
    </source>
</evidence>
<dbReference type="Proteomes" id="UP001623600">
    <property type="component" value="Unassembled WGS sequence"/>
</dbReference>
<dbReference type="EMBL" id="JBJIAB010000002">
    <property type="protein sequence ID" value="MFL0163850.1"/>
    <property type="molecule type" value="Genomic_DNA"/>
</dbReference>
<protein>
    <submittedName>
        <fullName evidence="2">Transposase domain-containing protein</fullName>
    </submittedName>
</protein>
<dbReference type="RefSeq" id="WP_406760343.1">
    <property type="nucleotide sequence ID" value="NZ_JBJIAB010000002.1"/>
</dbReference>
<organism evidence="2 3">
    <name type="scientific">Candidatus Clostridium helianthi</name>
    <dbReference type="NCBI Taxonomy" id="3381660"/>
    <lineage>
        <taxon>Bacteria</taxon>
        <taxon>Bacillati</taxon>
        <taxon>Bacillota</taxon>
        <taxon>Clostridia</taxon>
        <taxon>Eubacteriales</taxon>
        <taxon>Clostridiaceae</taxon>
        <taxon>Clostridium</taxon>
    </lineage>
</organism>
<reference evidence="2 3" key="1">
    <citation type="submission" date="2024-11" db="EMBL/GenBank/DDBJ databases">
        <authorList>
            <person name="Heng Y.C."/>
            <person name="Lim A.C.H."/>
            <person name="Lee J.K.Y."/>
            <person name="Kittelmann S."/>
        </authorList>
    </citation>
    <scope>NUCLEOTIDE SEQUENCE [LARGE SCALE GENOMIC DNA]</scope>
    <source>
        <strain evidence="2 3">WILCCON 0112</strain>
    </source>
</reference>